<dbReference type="EMBL" id="JARKIB010000210">
    <property type="protein sequence ID" value="KAJ7723579.1"/>
    <property type="molecule type" value="Genomic_DNA"/>
</dbReference>
<dbReference type="AlphaFoldDB" id="A0AAD7HLV9"/>
<sequence>MFTESIEWREKRLRPGKSGRRSRSFCSSNISIKVEILVRSAVVSEMPRQCTVAEFRLDNIVNCLRPAVTMLNNLHDTFGTPFALAISHTTLALVESLQNMKRNSDQCIQLMERIHVAIYGVVALHIKSEMPGRLPPAALHHVGKFTETLHKIRTYVEMQQDGNRFKQFFRQSEMNTLLKSCHNGLEQALEVFQRCIK</sequence>
<evidence type="ECO:0000313" key="1">
    <source>
        <dbReference type="EMBL" id="KAJ7723579.1"/>
    </source>
</evidence>
<dbReference type="GO" id="GO:0007166">
    <property type="term" value="P:cell surface receptor signaling pathway"/>
    <property type="evidence" value="ECO:0007669"/>
    <property type="project" value="InterPro"/>
</dbReference>
<protein>
    <submittedName>
        <fullName evidence="1">Uncharacterized protein</fullName>
    </submittedName>
</protein>
<dbReference type="CDD" id="cd21037">
    <property type="entry name" value="MLKL_NTD"/>
    <property type="match status" value="1"/>
</dbReference>
<proteinExistence type="predicted"/>
<evidence type="ECO:0000313" key="2">
    <source>
        <dbReference type="Proteomes" id="UP001215598"/>
    </source>
</evidence>
<name>A0AAD7HLV9_9AGAR</name>
<keyword evidence="2" id="KW-1185">Reference proteome</keyword>
<reference evidence="1" key="1">
    <citation type="submission" date="2023-03" db="EMBL/GenBank/DDBJ databases">
        <title>Massive genome expansion in bonnet fungi (Mycena s.s.) driven by repeated elements and novel gene families across ecological guilds.</title>
        <authorList>
            <consortium name="Lawrence Berkeley National Laboratory"/>
            <person name="Harder C.B."/>
            <person name="Miyauchi S."/>
            <person name="Viragh M."/>
            <person name="Kuo A."/>
            <person name="Thoen E."/>
            <person name="Andreopoulos B."/>
            <person name="Lu D."/>
            <person name="Skrede I."/>
            <person name="Drula E."/>
            <person name="Henrissat B."/>
            <person name="Morin E."/>
            <person name="Kohler A."/>
            <person name="Barry K."/>
            <person name="LaButti K."/>
            <person name="Morin E."/>
            <person name="Salamov A."/>
            <person name="Lipzen A."/>
            <person name="Mereny Z."/>
            <person name="Hegedus B."/>
            <person name="Baldrian P."/>
            <person name="Stursova M."/>
            <person name="Weitz H."/>
            <person name="Taylor A."/>
            <person name="Grigoriev I.V."/>
            <person name="Nagy L.G."/>
            <person name="Martin F."/>
            <person name="Kauserud H."/>
        </authorList>
    </citation>
    <scope>NUCLEOTIDE SEQUENCE</scope>
    <source>
        <strain evidence="1">CBHHK182m</strain>
    </source>
</reference>
<organism evidence="1 2">
    <name type="scientific">Mycena metata</name>
    <dbReference type="NCBI Taxonomy" id="1033252"/>
    <lineage>
        <taxon>Eukaryota</taxon>
        <taxon>Fungi</taxon>
        <taxon>Dikarya</taxon>
        <taxon>Basidiomycota</taxon>
        <taxon>Agaricomycotina</taxon>
        <taxon>Agaricomycetes</taxon>
        <taxon>Agaricomycetidae</taxon>
        <taxon>Agaricales</taxon>
        <taxon>Marasmiineae</taxon>
        <taxon>Mycenaceae</taxon>
        <taxon>Mycena</taxon>
    </lineage>
</organism>
<dbReference type="Proteomes" id="UP001215598">
    <property type="component" value="Unassembled WGS sequence"/>
</dbReference>
<dbReference type="InterPro" id="IPR036537">
    <property type="entry name" value="Adaptor_Cbl_N_dom_sf"/>
</dbReference>
<gene>
    <name evidence="1" type="ORF">B0H16DRAFT_1737204</name>
</gene>
<dbReference type="InterPro" id="IPR059179">
    <property type="entry name" value="MLKL-like_MCAfunc"/>
</dbReference>
<dbReference type="Gene3D" id="1.20.930.20">
    <property type="entry name" value="Adaptor protein Cbl, N-terminal domain"/>
    <property type="match status" value="1"/>
</dbReference>
<accession>A0AAD7HLV9</accession>
<comment type="caution">
    <text evidence="1">The sequence shown here is derived from an EMBL/GenBank/DDBJ whole genome shotgun (WGS) entry which is preliminary data.</text>
</comment>